<accession>A0ABX9IDK8</accession>
<keyword evidence="1" id="KW-0732">Signal</keyword>
<comment type="caution">
    <text evidence="2">The sequence shown here is derived from an EMBL/GenBank/DDBJ whole genome shotgun (WGS) entry which is preliminary data.</text>
</comment>
<feature type="non-terminal residue" evidence="2">
    <location>
        <position position="199"/>
    </location>
</feature>
<evidence type="ECO:0000313" key="2">
    <source>
        <dbReference type="EMBL" id="REC69811.1"/>
    </source>
</evidence>
<feature type="chain" id="PRO_5047192420" evidence="1">
    <location>
        <begin position="19"/>
        <end position="199"/>
    </location>
</feature>
<proteinExistence type="predicted"/>
<evidence type="ECO:0000313" key="3">
    <source>
        <dbReference type="Proteomes" id="UP000256491"/>
    </source>
</evidence>
<keyword evidence="3" id="KW-1185">Reference proteome</keyword>
<evidence type="ECO:0000256" key="1">
    <source>
        <dbReference type="SAM" id="SignalP"/>
    </source>
</evidence>
<sequence length="199" mass="23089">MKKTFFLFFAIFSLSVKAQNTYKFSTDIVKEINNDKSGDDSNKYQIGAMRYSISNYYFKGLQTWDKLGQKEKKISKDYSLKFINHKVENANDYIINKSKKEEIVILNEAHHYANHRMFAASLLKGLYENGYRYLGIEALGDDSINIRKFPTTQSGFYTSEPQFGNLIKIALDLGFTLFKYEAEQGKNGKEREMEQAENI</sequence>
<dbReference type="RefSeq" id="WP_206607217.1">
    <property type="nucleotide sequence ID" value="NZ_QNUF01000050.1"/>
</dbReference>
<feature type="signal peptide" evidence="1">
    <location>
        <begin position="1"/>
        <end position="18"/>
    </location>
</feature>
<gene>
    <name evidence="2" type="ORF">DRF57_22910</name>
</gene>
<dbReference type="EMBL" id="QNUF01000050">
    <property type="protein sequence ID" value="REC69811.1"/>
    <property type="molecule type" value="Genomic_DNA"/>
</dbReference>
<organism evidence="2 3">
    <name type="scientific">Chryseobacterium rhizosphaerae</name>
    <dbReference type="NCBI Taxonomy" id="395937"/>
    <lineage>
        <taxon>Bacteria</taxon>
        <taxon>Pseudomonadati</taxon>
        <taxon>Bacteroidota</taxon>
        <taxon>Flavobacteriia</taxon>
        <taxon>Flavobacteriales</taxon>
        <taxon>Weeksellaceae</taxon>
        <taxon>Chryseobacterium group</taxon>
        <taxon>Chryseobacterium</taxon>
    </lineage>
</organism>
<reference evidence="2 3" key="1">
    <citation type="journal article" date="2010" name="Syst. Appl. Microbiol.">
        <title>Four new species of Chryseobacterium from the rhizosphere of coastal sand dune plants, Chryseobacterium elymi sp. nov., Chryseobacterium hagamense sp. nov., Chryseobacterium lathyri sp. nov. and Chryseobacterium rhizosphaerae sp. nov.</title>
        <authorList>
            <person name="Cho S.H."/>
            <person name="Lee K.S."/>
            <person name="Shin D.S."/>
            <person name="Han J.H."/>
            <person name="Park K.S."/>
            <person name="Lee C.H."/>
            <person name="Park K.H."/>
            <person name="Kim S.B."/>
        </authorList>
    </citation>
    <scope>NUCLEOTIDE SEQUENCE [LARGE SCALE GENOMIC DNA]</scope>
    <source>
        <strain evidence="2 3">KCTC 22548</strain>
    </source>
</reference>
<name>A0ABX9IDK8_9FLAO</name>
<protein>
    <submittedName>
        <fullName evidence="2">Uncharacterized protein</fullName>
    </submittedName>
</protein>
<dbReference type="Proteomes" id="UP000256491">
    <property type="component" value="Unassembled WGS sequence"/>
</dbReference>